<dbReference type="Gene3D" id="3.20.20.70">
    <property type="entry name" value="Aldolase class I"/>
    <property type="match status" value="1"/>
</dbReference>
<evidence type="ECO:0000256" key="7">
    <source>
        <dbReference type="ARBA" id="ARBA00047851"/>
    </source>
</evidence>
<dbReference type="Proteomes" id="UP001597227">
    <property type="component" value="Unassembled WGS sequence"/>
</dbReference>
<name>A0ABW4MKF5_9BACI</name>
<comment type="function">
    <text evidence="9">Condenses 4-methyl-5-(beta-hydroxyethyl)thiazole monophosphate (THZ-P) and 2-methyl-4-amino-5-hydroxymethyl pyrimidine pyrophosphate (HMP-PP) to form thiamine monophosphate (TMP).</text>
</comment>
<feature type="binding site" evidence="9">
    <location>
        <position position="73"/>
    </location>
    <ligand>
        <name>Mg(2+)</name>
        <dbReference type="ChEBI" id="CHEBI:18420"/>
    </ligand>
</feature>
<accession>A0ABW4MKF5</accession>
<dbReference type="InterPro" id="IPR036206">
    <property type="entry name" value="ThiamineP_synth_sf"/>
</dbReference>
<proteinExistence type="inferred from homology"/>
<dbReference type="GO" id="GO:0004789">
    <property type="term" value="F:thiamine-phosphate diphosphorylase activity"/>
    <property type="evidence" value="ECO:0007669"/>
    <property type="project" value="UniProtKB-EC"/>
</dbReference>
<dbReference type="SUPFAM" id="SSF51391">
    <property type="entry name" value="Thiamin phosphate synthase"/>
    <property type="match status" value="1"/>
</dbReference>
<protein>
    <recommendedName>
        <fullName evidence="9">Thiamine-phosphate synthase</fullName>
        <shortName evidence="9">TP synthase</shortName>
        <shortName evidence="9">TPS</shortName>
        <ecNumber evidence="9">2.5.1.3</ecNumber>
    </recommendedName>
    <alternativeName>
        <fullName evidence="9">Thiamine-phosphate pyrophosphorylase</fullName>
        <shortName evidence="9">TMP pyrophosphorylase</shortName>
        <shortName evidence="9">TMP-PPase</shortName>
    </alternativeName>
</protein>
<comment type="catalytic activity">
    <reaction evidence="7 9 10">
        <text>2-(2-carboxy-4-methylthiazol-5-yl)ethyl phosphate + 4-amino-2-methyl-5-(diphosphooxymethyl)pyrimidine + 2 H(+) = thiamine phosphate + CO2 + diphosphate</text>
        <dbReference type="Rhea" id="RHEA:47848"/>
        <dbReference type="ChEBI" id="CHEBI:15378"/>
        <dbReference type="ChEBI" id="CHEBI:16526"/>
        <dbReference type="ChEBI" id="CHEBI:33019"/>
        <dbReference type="ChEBI" id="CHEBI:37575"/>
        <dbReference type="ChEBI" id="CHEBI:57841"/>
        <dbReference type="ChEBI" id="CHEBI:62890"/>
        <dbReference type="EC" id="2.5.1.3"/>
    </reaction>
</comment>
<comment type="catalytic activity">
    <reaction evidence="6 9 10">
        <text>4-methyl-5-(2-phosphooxyethyl)-thiazole + 4-amino-2-methyl-5-(diphosphooxymethyl)pyrimidine + H(+) = thiamine phosphate + diphosphate</text>
        <dbReference type="Rhea" id="RHEA:22328"/>
        <dbReference type="ChEBI" id="CHEBI:15378"/>
        <dbReference type="ChEBI" id="CHEBI:33019"/>
        <dbReference type="ChEBI" id="CHEBI:37575"/>
        <dbReference type="ChEBI" id="CHEBI:57841"/>
        <dbReference type="ChEBI" id="CHEBI:58296"/>
        <dbReference type="EC" id="2.5.1.3"/>
    </reaction>
</comment>
<keyword evidence="14" id="KW-1185">Reference proteome</keyword>
<dbReference type="EC" id="2.5.1.3" evidence="9"/>
<evidence type="ECO:0000313" key="14">
    <source>
        <dbReference type="Proteomes" id="UP001597227"/>
    </source>
</evidence>
<evidence type="ECO:0000256" key="10">
    <source>
        <dbReference type="RuleBase" id="RU003826"/>
    </source>
</evidence>
<evidence type="ECO:0000256" key="6">
    <source>
        <dbReference type="ARBA" id="ARBA00047334"/>
    </source>
</evidence>
<comment type="catalytic activity">
    <reaction evidence="8 9 10">
        <text>2-[(2R,5Z)-2-carboxy-4-methylthiazol-5(2H)-ylidene]ethyl phosphate + 4-amino-2-methyl-5-(diphosphooxymethyl)pyrimidine + 2 H(+) = thiamine phosphate + CO2 + diphosphate</text>
        <dbReference type="Rhea" id="RHEA:47844"/>
        <dbReference type="ChEBI" id="CHEBI:15378"/>
        <dbReference type="ChEBI" id="CHEBI:16526"/>
        <dbReference type="ChEBI" id="CHEBI:33019"/>
        <dbReference type="ChEBI" id="CHEBI:37575"/>
        <dbReference type="ChEBI" id="CHEBI:57841"/>
        <dbReference type="ChEBI" id="CHEBI:62899"/>
        <dbReference type="EC" id="2.5.1.3"/>
    </reaction>
</comment>
<gene>
    <name evidence="9 13" type="primary">thiE</name>
    <name evidence="13" type="ORF">ACFSFW_06860</name>
</gene>
<evidence type="ECO:0000259" key="12">
    <source>
        <dbReference type="Pfam" id="PF02581"/>
    </source>
</evidence>
<evidence type="ECO:0000256" key="1">
    <source>
        <dbReference type="ARBA" id="ARBA00005165"/>
    </source>
</evidence>
<dbReference type="Pfam" id="PF02581">
    <property type="entry name" value="TMP-TENI"/>
    <property type="match status" value="1"/>
</dbReference>
<feature type="binding site" evidence="9">
    <location>
        <begin position="137"/>
        <end position="139"/>
    </location>
    <ligand>
        <name>2-[(2R,5Z)-2-carboxy-4-methylthiazol-5(2H)-ylidene]ethyl phosphate</name>
        <dbReference type="ChEBI" id="CHEBI:62899"/>
    </ligand>
</feature>
<dbReference type="InterPro" id="IPR022998">
    <property type="entry name" value="ThiamineP_synth_TenI"/>
</dbReference>
<dbReference type="InterPro" id="IPR013785">
    <property type="entry name" value="Aldolase_TIM"/>
</dbReference>
<sequence>MKIDKKCMQLYAVTDRAWTGSQTLVEQVETALKGGITFLQLREKNLGYDHFLQEAIELKMLTAFYDVPFVINDNVEIAQACDADGVHVGQEDMPVEKVREMIGPNKILGVSAQNVEQAIAAEKAGADYLGIGSVFPTGTKKDAKPMTFETVQEICKSVSIPIVAIGGINKTNILELTGSGVDGVAVVSAIFAQSDILAATKELQELSAKMLGSEG</sequence>
<evidence type="ECO:0000256" key="8">
    <source>
        <dbReference type="ARBA" id="ARBA00047883"/>
    </source>
</evidence>
<evidence type="ECO:0000256" key="5">
    <source>
        <dbReference type="ARBA" id="ARBA00022977"/>
    </source>
</evidence>
<comment type="similarity">
    <text evidence="9 10">Belongs to the thiamine-phosphate synthase family.</text>
</comment>
<feature type="binding site" evidence="9">
    <location>
        <position position="167"/>
    </location>
    <ligand>
        <name>2-[(2R,5Z)-2-carboxy-4-methylthiazol-5(2H)-ylidene]ethyl phosphate</name>
        <dbReference type="ChEBI" id="CHEBI:62899"/>
    </ligand>
</feature>
<dbReference type="PANTHER" id="PTHR20857">
    <property type="entry name" value="THIAMINE-PHOSPHATE PYROPHOSPHORYLASE"/>
    <property type="match status" value="1"/>
</dbReference>
<dbReference type="InterPro" id="IPR034291">
    <property type="entry name" value="TMP_synthase"/>
</dbReference>
<comment type="pathway">
    <text evidence="1 9 11">Cofactor biosynthesis; thiamine diphosphate biosynthesis; thiamine phosphate from 4-amino-2-methyl-5-diphosphomethylpyrimidine and 4-methyl-5-(2-phosphoethyl)-thiazole: step 1/1.</text>
</comment>
<dbReference type="PANTHER" id="PTHR20857:SF15">
    <property type="entry name" value="THIAMINE-PHOSPHATE SYNTHASE"/>
    <property type="match status" value="1"/>
</dbReference>
<reference evidence="14" key="1">
    <citation type="journal article" date="2019" name="Int. J. Syst. Evol. Microbiol.">
        <title>The Global Catalogue of Microorganisms (GCM) 10K type strain sequencing project: providing services to taxonomists for standard genome sequencing and annotation.</title>
        <authorList>
            <consortium name="The Broad Institute Genomics Platform"/>
            <consortium name="The Broad Institute Genome Sequencing Center for Infectious Disease"/>
            <person name="Wu L."/>
            <person name="Ma J."/>
        </authorList>
    </citation>
    <scope>NUCLEOTIDE SEQUENCE [LARGE SCALE GENOMIC DNA]</scope>
    <source>
        <strain evidence="14">CCUG 15531</strain>
    </source>
</reference>
<feature type="domain" description="Thiamine phosphate synthase/TenI" evidence="12">
    <location>
        <begin position="10"/>
        <end position="190"/>
    </location>
</feature>
<feature type="binding site" evidence="9">
    <location>
        <position position="92"/>
    </location>
    <ligand>
        <name>Mg(2+)</name>
        <dbReference type="ChEBI" id="CHEBI:18420"/>
    </ligand>
</feature>
<keyword evidence="3 9" id="KW-0479">Metal-binding</keyword>
<feature type="binding site" evidence="9">
    <location>
        <begin position="187"/>
        <end position="188"/>
    </location>
    <ligand>
        <name>2-[(2R,5Z)-2-carboxy-4-methylthiazol-5(2H)-ylidene]ethyl phosphate</name>
        <dbReference type="ChEBI" id="CHEBI:62899"/>
    </ligand>
</feature>
<feature type="binding site" evidence="9">
    <location>
        <position position="72"/>
    </location>
    <ligand>
        <name>4-amino-2-methyl-5-(diphosphooxymethyl)pyrimidine</name>
        <dbReference type="ChEBI" id="CHEBI:57841"/>
    </ligand>
</feature>
<comment type="cofactor">
    <cofactor evidence="9">
        <name>Mg(2+)</name>
        <dbReference type="ChEBI" id="CHEBI:18420"/>
    </cofactor>
    <text evidence="9">Binds 1 Mg(2+) ion per subunit.</text>
</comment>
<dbReference type="EMBL" id="JBHUEK010000009">
    <property type="protein sequence ID" value="MFD1778383.1"/>
    <property type="molecule type" value="Genomic_DNA"/>
</dbReference>
<dbReference type="RefSeq" id="WP_388036460.1">
    <property type="nucleotide sequence ID" value="NZ_JBHUEK010000009.1"/>
</dbReference>
<feature type="binding site" evidence="9">
    <location>
        <begin position="40"/>
        <end position="44"/>
    </location>
    <ligand>
        <name>4-amino-2-methyl-5-(diphosphooxymethyl)pyrimidine</name>
        <dbReference type="ChEBI" id="CHEBI:57841"/>
    </ligand>
</feature>
<evidence type="ECO:0000256" key="4">
    <source>
        <dbReference type="ARBA" id="ARBA00022842"/>
    </source>
</evidence>
<dbReference type="NCBIfam" id="TIGR00693">
    <property type="entry name" value="thiE"/>
    <property type="match status" value="1"/>
</dbReference>
<dbReference type="CDD" id="cd00564">
    <property type="entry name" value="TMP_TenI"/>
    <property type="match status" value="1"/>
</dbReference>
<organism evidence="13 14">
    <name type="scientific">Fredinandcohnia salidurans</name>
    <dbReference type="NCBI Taxonomy" id="2595041"/>
    <lineage>
        <taxon>Bacteria</taxon>
        <taxon>Bacillati</taxon>
        <taxon>Bacillota</taxon>
        <taxon>Bacilli</taxon>
        <taxon>Bacillales</taxon>
        <taxon>Bacillaceae</taxon>
        <taxon>Fredinandcohnia</taxon>
    </lineage>
</organism>
<keyword evidence="5 9" id="KW-0784">Thiamine biosynthesis</keyword>
<dbReference type="HAMAP" id="MF_00097">
    <property type="entry name" value="TMP_synthase"/>
    <property type="match status" value="1"/>
</dbReference>
<feature type="binding site" evidence="9">
    <location>
        <position position="140"/>
    </location>
    <ligand>
        <name>4-amino-2-methyl-5-(diphosphooxymethyl)pyrimidine</name>
        <dbReference type="ChEBI" id="CHEBI:57841"/>
    </ligand>
</feature>
<comment type="caution">
    <text evidence="13">The sequence shown here is derived from an EMBL/GenBank/DDBJ whole genome shotgun (WGS) entry which is preliminary data.</text>
</comment>
<evidence type="ECO:0000256" key="11">
    <source>
        <dbReference type="RuleBase" id="RU004253"/>
    </source>
</evidence>
<keyword evidence="2 9" id="KW-0808">Transferase</keyword>
<keyword evidence="4 9" id="KW-0460">Magnesium</keyword>
<feature type="binding site" evidence="9">
    <location>
        <position position="111"/>
    </location>
    <ligand>
        <name>4-amino-2-methyl-5-(diphosphooxymethyl)pyrimidine</name>
        <dbReference type="ChEBI" id="CHEBI:57841"/>
    </ligand>
</feature>
<evidence type="ECO:0000256" key="9">
    <source>
        <dbReference type="HAMAP-Rule" id="MF_00097"/>
    </source>
</evidence>
<evidence type="ECO:0000256" key="3">
    <source>
        <dbReference type="ARBA" id="ARBA00022723"/>
    </source>
</evidence>
<evidence type="ECO:0000256" key="2">
    <source>
        <dbReference type="ARBA" id="ARBA00022679"/>
    </source>
</evidence>
<evidence type="ECO:0000313" key="13">
    <source>
        <dbReference type="EMBL" id="MFD1778383.1"/>
    </source>
</evidence>